<organism evidence="2 3">
    <name type="scientific">Mycoplasma phocimorsus</name>
    <dbReference type="NCBI Taxonomy" id="3045839"/>
    <lineage>
        <taxon>Bacteria</taxon>
        <taxon>Bacillati</taxon>
        <taxon>Mycoplasmatota</taxon>
        <taxon>Mollicutes</taxon>
        <taxon>Mycoplasmataceae</taxon>
        <taxon>Mycoplasma</taxon>
    </lineage>
</organism>
<gene>
    <name evidence="2" type="ORF">QLQ80_01960</name>
</gene>
<dbReference type="Proteomes" id="UP001224428">
    <property type="component" value="Unassembled WGS sequence"/>
</dbReference>
<keyword evidence="1" id="KW-0472">Membrane</keyword>
<proteinExistence type="predicted"/>
<keyword evidence="3" id="KW-1185">Reference proteome</keyword>
<evidence type="ECO:0000313" key="3">
    <source>
        <dbReference type="Proteomes" id="UP001224428"/>
    </source>
</evidence>
<comment type="caution">
    <text evidence="2">The sequence shown here is derived from an EMBL/GenBank/DDBJ whole genome shotgun (WGS) entry which is preliminary data.</text>
</comment>
<name>A0AAJ1PSQ6_9MOLU</name>
<keyword evidence="1" id="KW-1133">Transmembrane helix</keyword>
<protein>
    <submittedName>
        <fullName evidence="2">Uncharacterized protein</fullName>
    </submittedName>
</protein>
<accession>A0AAJ1PSQ6</accession>
<reference evidence="2" key="1">
    <citation type="submission" date="2023-05" db="EMBL/GenBank/DDBJ databases">
        <title>Mycoplasma phocimorsus sp. nov., isolated from Scandinavian patients with seal finger or septic arthritis after contact with seals.</title>
        <authorList>
            <person name="Skafte-Holm A."/>
            <person name="Pedersen T.R."/>
            <person name="Froelund M."/>
            <person name="Stegger M."/>
            <person name="Qvortrup K."/>
            <person name="Michaels D.L."/>
            <person name="Brown D.R."/>
            <person name="Jensen J.S."/>
        </authorList>
    </citation>
    <scope>NUCLEOTIDE SEQUENCE</scope>
    <source>
        <strain evidence="2">M5725</strain>
    </source>
</reference>
<dbReference type="EMBL" id="JASDDP010000019">
    <property type="protein sequence ID" value="MDJ1645851.1"/>
    <property type="molecule type" value="Genomic_DNA"/>
</dbReference>
<evidence type="ECO:0000313" key="2">
    <source>
        <dbReference type="EMBL" id="MDJ1645851.1"/>
    </source>
</evidence>
<sequence>MKFKIALTSTGILLGIVAISTGIIAHNLNKKQVNIFSLEKPKQLIKVEKLNISEKLKINKEAFLKKQEINLLKVVNLESAVVELQAADQVKLEKIQDKISEKINKTFSLKPKKTDILKWMIENPYKTAGIISSGIIGSSLVATTLFFTTLFMVKHDEYISFLALLKTKGILNTQEN</sequence>
<feature type="transmembrane region" description="Helical" evidence="1">
    <location>
        <begin position="130"/>
        <end position="153"/>
    </location>
</feature>
<keyword evidence="1" id="KW-0812">Transmembrane</keyword>
<evidence type="ECO:0000256" key="1">
    <source>
        <dbReference type="SAM" id="Phobius"/>
    </source>
</evidence>
<dbReference type="RefSeq" id="WP_283827279.1">
    <property type="nucleotide sequence ID" value="NZ_JASDDP010000019.1"/>
</dbReference>
<dbReference type="AlphaFoldDB" id="A0AAJ1PSQ6"/>